<keyword evidence="12" id="KW-0966">Cell projection</keyword>
<dbReference type="GO" id="GO:0016020">
    <property type="term" value="C:membrane"/>
    <property type="evidence" value="ECO:0007669"/>
    <property type="project" value="UniProtKB-SubCell"/>
</dbReference>
<dbReference type="STRING" id="485916.Dtox_3930"/>
<comment type="catalytic activity">
    <reaction evidence="14">
        <text>(9Z)-octadecenoyl-CoA + H2O = (9Z)-octadecenoate + CoA + H(+)</text>
        <dbReference type="Rhea" id="RHEA:40139"/>
        <dbReference type="ChEBI" id="CHEBI:15377"/>
        <dbReference type="ChEBI" id="CHEBI:15378"/>
        <dbReference type="ChEBI" id="CHEBI:30823"/>
        <dbReference type="ChEBI" id="CHEBI:57287"/>
        <dbReference type="ChEBI" id="CHEBI:57387"/>
    </reaction>
    <physiologicalReaction direction="left-to-right" evidence="14">
        <dbReference type="Rhea" id="RHEA:40140"/>
    </physiologicalReaction>
</comment>
<evidence type="ECO:0000256" key="7">
    <source>
        <dbReference type="ARBA" id="ARBA00022801"/>
    </source>
</evidence>
<comment type="catalytic activity">
    <reaction evidence="19">
        <text>octanoyl-CoA + H2O = octanoate + CoA + H(+)</text>
        <dbReference type="Rhea" id="RHEA:30143"/>
        <dbReference type="ChEBI" id="CHEBI:15377"/>
        <dbReference type="ChEBI" id="CHEBI:15378"/>
        <dbReference type="ChEBI" id="CHEBI:25646"/>
        <dbReference type="ChEBI" id="CHEBI:57287"/>
        <dbReference type="ChEBI" id="CHEBI:57386"/>
    </reaction>
    <physiologicalReaction direction="left-to-right" evidence="19">
        <dbReference type="Rhea" id="RHEA:30144"/>
    </physiologicalReaction>
</comment>
<feature type="domain" description="Thioesterase" evidence="24">
    <location>
        <begin position="47"/>
        <end position="119"/>
    </location>
</feature>
<dbReference type="Proteomes" id="UP000002217">
    <property type="component" value="Chromosome"/>
</dbReference>
<evidence type="ECO:0000256" key="6">
    <source>
        <dbReference type="ARBA" id="ARBA00022703"/>
    </source>
</evidence>
<evidence type="ECO:0000256" key="16">
    <source>
        <dbReference type="ARBA" id="ARBA00038848"/>
    </source>
</evidence>
<name>C8VXZ4_DESAS</name>
<evidence type="ECO:0000256" key="10">
    <source>
        <dbReference type="ARBA" id="ARBA00023098"/>
    </source>
</evidence>
<evidence type="ECO:0000259" key="24">
    <source>
        <dbReference type="Pfam" id="PF03061"/>
    </source>
</evidence>
<dbReference type="OrthoDB" id="9792301at2"/>
<evidence type="ECO:0000256" key="15">
    <source>
        <dbReference type="ARBA" id="ARBA00038456"/>
    </source>
</evidence>
<comment type="catalytic activity">
    <reaction evidence="13">
        <text>(5Z,8Z,11Z,14Z)-eicosatetraenoyl-CoA + H2O = (5Z,8Z,11Z,14Z)-eicosatetraenoate + CoA + H(+)</text>
        <dbReference type="Rhea" id="RHEA:40151"/>
        <dbReference type="ChEBI" id="CHEBI:15377"/>
        <dbReference type="ChEBI" id="CHEBI:15378"/>
        <dbReference type="ChEBI" id="CHEBI:32395"/>
        <dbReference type="ChEBI" id="CHEBI:57287"/>
        <dbReference type="ChEBI" id="CHEBI:57368"/>
    </reaction>
    <physiologicalReaction direction="left-to-right" evidence="13">
        <dbReference type="Rhea" id="RHEA:40152"/>
    </physiologicalReaction>
</comment>
<keyword evidence="10" id="KW-0443">Lipid metabolism</keyword>
<evidence type="ECO:0000256" key="2">
    <source>
        <dbReference type="ARBA" id="ARBA00004496"/>
    </source>
</evidence>
<comment type="similarity">
    <text evidence="15">Belongs to the THEM4/THEM5 thioesterase family.</text>
</comment>
<keyword evidence="11" id="KW-0472">Membrane</keyword>
<keyword evidence="4" id="KW-1003">Cell membrane</keyword>
<evidence type="ECO:0000256" key="9">
    <source>
        <dbReference type="ARBA" id="ARBA00022946"/>
    </source>
</evidence>
<keyword evidence="9" id="KW-0809">Transit peptide</keyword>
<dbReference type="KEGG" id="dae:Dtox_3930"/>
<evidence type="ECO:0000256" key="5">
    <source>
        <dbReference type="ARBA" id="ARBA00022490"/>
    </source>
</evidence>
<protein>
    <recommendedName>
        <fullName evidence="17">Acyl-coenzyme A thioesterase THEM4</fullName>
        <ecNumber evidence="16">3.1.2.2</ecNumber>
    </recommendedName>
    <alternativeName>
        <fullName evidence="18">Thioesterase superfamily member 4</fullName>
    </alternativeName>
</protein>
<evidence type="ECO:0000256" key="21">
    <source>
        <dbReference type="ARBA" id="ARBA00047969"/>
    </source>
</evidence>
<dbReference type="Pfam" id="PF03061">
    <property type="entry name" value="4HBT"/>
    <property type="match status" value="1"/>
</dbReference>
<dbReference type="CDD" id="cd03443">
    <property type="entry name" value="PaaI_thioesterase"/>
    <property type="match status" value="1"/>
</dbReference>
<organism evidence="25 26">
    <name type="scientific">Desulfofarcimen acetoxidans (strain ATCC 49208 / DSM 771 / KCTC 5769 / VKM B-1644 / 5575)</name>
    <name type="common">Desulfotomaculum acetoxidans</name>
    <dbReference type="NCBI Taxonomy" id="485916"/>
    <lineage>
        <taxon>Bacteria</taxon>
        <taxon>Bacillati</taxon>
        <taxon>Bacillota</taxon>
        <taxon>Clostridia</taxon>
        <taxon>Eubacteriales</taxon>
        <taxon>Peptococcaceae</taxon>
        <taxon>Desulfofarcimen</taxon>
    </lineage>
</organism>
<keyword evidence="8" id="KW-0276">Fatty acid metabolism</keyword>
<comment type="catalytic activity">
    <reaction evidence="23">
        <text>tetradecanoyl-CoA + H2O = tetradecanoate + CoA + H(+)</text>
        <dbReference type="Rhea" id="RHEA:40119"/>
        <dbReference type="ChEBI" id="CHEBI:15377"/>
        <dbReference type="ChEBI" id="CHEBI:15378"/>
        <dbReference type="ChEBI" id="CHEBI:30807"/>
        <dbReference type="ChEBI" id="CHEBI:57287"/>
        <dbReference type="ChEBI" id="CHEBI:57385"/>
    </reaction>
    <physiologicalReaction direction="left-to-right" evidence="23">
        <dbReference type="Rhea" id="RHEA:40120"/>
    </physiologicalReaction>
</comment>
<evidence type="ECO:0000256" key="12">
    <source>
        <dbReference type="ARBA" id="ARBA00023273"/>
    </source>
</evidence>
<evidence type="ECO:0000256" key="20">
    <source>
        <dbReference type="ARBA" id="ARBA00047734"/>
    </source>
</evidence>
<dbReference type="EC" id="3.1.2.2" evidence="16"/>
<reference evidence="25 26" key="1">
    <citation type="journal article" date="2009" name="Stand. Genomic Sci.">
        <title>Complete genome sequence of Desulfotomaculum acetoxidans type strain (5575).</title>
        <authorList>
            <person name="Spring S."/>
            <person name="Lapidus A."/>
            <person name="Schroder M."/>
            <person name="Gleim D."/>
            <person name="Sims D."/>
            <person name="Meincke L."/>
            <person name="Glavina Del Rio T."/>
            <person name="Tice H."/>
            <person name="Copeland A."/>
            <person name="Cheng J.F."/>
            <person name="Lucas S."/>
            <person name="Chen F."/>
            <person name="Nolan M."/>
            <person name="Bruce D."/>
            <person name="Goodwin L."/>
            <person name="Pitluck S."/>
            <person name="Ivanova N."/>
            <person name="Mavromatis K."/>
            <person name="Mikhailova N."/>
            <person name="Pati A."/>
            <person name="Chen A."/>
            <person name="Palaniappan K."/>
            <person name="Land M."/>
            <person name="Hauser L."/>
            <person name="Chang Y.J."/>
            <person name="Jeffries C.D."/>
            <person name="Chain P."/>
            <person name="Saunders E."/>
            <person name="Brettin T."/>
            <person name="Detter J.C."/>
            <person name="Goker M."/>
            <person name="Bristow J."/>
            <person name="Eisen J.A."/>
            <person name="Markowitz V."/>
            <person name="Hugenholtz P."/>
            <person name="Kyrpides N.C."/>
            <person name="Klenk H.P."/>
            <person name="Han C."/>
        </authorList>
    </citation>
    <scope>NUCLEOTIDE SEQUENCE [LARGE SCALE GENOMIC DNA]</scope>
    <source>
        <strain evidence="26">ATCC 49208 / DSM 771 / VKM B-1644</strain>
    </source>
</reference>
<dbReference type="RefSeq" id="WP_015759298.1">
    <property type="nucleotide sequence ID" value="NC_013216.1"/>
</dbReference>
<dbReference type="GO" id="GO:0016787">
    <property type="term" value="F:hydrolase activity"/>
    <property type="evidence" value="ECO:0007669"/>
    <property type="project" value="UniProtKB-KW"/>
</dbReference>
<comment type="subcellular location">
    <subcellularLocation>
        <location evidence="3">Cell projection</location>
        <location evidence="3">Ruffle membrane</location>
    </subcellularLocation>
    <subcellularLocation>
        <location evidence="2">Cytoplasm</location>
    </subcellularLocation>
    <subcellularLocation>
        <location evidence="1">Membrane</location>
        <topology evidence="1">Peripheral membrane protein</topology>
    </subcellularLocation>
</comment>
<keyword evidence="7" id="KW-0378">Hydrolase</keyword>
<evidence type="ECO:0000256" key="11">
    <source>
        <dbReference type="ARBA" id="ARBA00023136"/>
    </source>
</evidence>
<dbReference type="eggNOG" id="COG2050">
    <property type="taxonomic scope" value="Bacteria"/>
</dbReference>
<dbReference type="PANTHER" id="PTHR12418:SF19">
    <property type="entry name" value="ACYL-COENZYME A THIOESTERASE THEM4"/>
    <property type="match status" value="1"/>
</dbReference>
<evidence type="ECO:0000256" key="3">
    <source>
        <dbReference type="ARBA" id="ARBA00004632"/>
    </source>
</evidence>
<evidence type="ECO:0000256" key="18">
    <source>
        <dbReference type="ARBA" id="ARBA00043210"/>
    </source>
</evidence>
<gene>
    <name evidence="25" type="ordered locus">Dtox_3930</name>
</gene>
<dbReference type="HOGENOM" id="CLU_089876_6_2_9"/>
<evidence type="ECO:0000256" key="1">
    <source>
        <dbReference type="ARBA" id="ARBA00004170"/>
    </source>
</evidence>
<evidence type="ECO:0000256" key="23">
    <source>
        <dbReference type="ARBA" id="ARBA00048180"/>
    </source>
</evidence>
<keyword evidence="5" id="KW-0963">Cytoplasm</keyword>
<keyword evidence="6" id="KW-0053">Apoptosis</keyword>
<comment type="catalytic activity">
    <reaction evidence="22">
        <text>dodecanoyl-CoA + H2O = dodecanoate + CoA + H(+)</text>
        <dbReference type="Rhea" id="RHEA:30135"/>
        <dbReference type="ChEBI" id="CHEBI:15377"/>
        <dbReference type="ChEBI" id="CHEBI:15378"/>
        <dbReference type="ChEBI" id="CHEBI:18262"/>
        <dbReference type="ChEBI" id="CHEBI:57287"/>
        <dbReference type="ChEBI" id="CHEBI:57375"/>
    </reaction>
    <physiologicalReaction direction="left-to-right" evidence="22">
        <dbReference type="Rhea" id="RHEA:30136"/>
    </physiologicalReaction>
</comment>
<dbReference type="EMBL" id="CP001720">
    <property type="protein sequence ID" value="ACV64623.1"/>
    <property type="molecule type" value="Genomic_DNA"/>
</dbReference>
<accession>C8VXZ4</accession>
<dbReference type="GO" id="GO:0006631">
    <property type="term" value="P:fatty acid metabolic process"/>
    <property type="evidence" value="ECO:0007669"/>
    <property type="project" value="UniProtKB-KW"/>
</dbReference>
<evidence type="ECO:0000313" key="25">
    <source>
        <dbReference type="EMBL" id="ACV64623.1"/>
    </source>
</evidence>
<evidence type="ECO:0000256" key="19">
    <source>
        <dbReference type="ARBA" id="ARBA00047588"/>
    </source>
</evidence>
<keyword evidence="26" id="KW-1185">Reference proteome</keyword>
<evidence type="ECO:0000256" key="17">
    <source>
        <dbReference type="ARBA" id="ARBA00040123"/>
    </source>
</evidence>
<sequence length="134" mass="14888">MSVELRDSMCFGCSPQNPIGLKLKFIHDGDICRSYFTGSREHEGWPGIMHGGLLTTLLDEVMAQWLYERDIMAMTVEINVKFSKPVPIGQQFAVEGKQESKKGRLIVLEGQVLLSDGTVATKATAKFIQVKNSI</sequence>
<dbReference type="InterPro" id="IPR006683">
    <property type="entry name" value="Thioestr_dom"/>
</dbReference>
<evidence type="ECO:0000313" key="26">
    <source>
        <dbReference type="Proteomes" id="UP000002217"/>
    </source>
</evidence>
<evidence type="ECO:0000256" key="13">
    <source>
        <dbReference type="ARBA" id="ARBA00035852"/>
    </source>
</evidence>
<evidence type="ECO:0000256" key="14">
    <source>
        <dbReference type="ARBA" id="ARBA00037002"/>
    </source>
</evidence>
<evidence type="ECO:0000256" key="8">
    <source>
        <dbReference type="ARBA" id="ARBA00022832"/>
    </source>
</evidence>
<dbReference type="PANTHER" id="PTHR12418">
    <property type="entry name" value="ACYL-COENZYME A THIOESTERASE THEM4"/>
    <property type="match status" value="1"/>
</dbReference>
<dbReference type="SUPFAM" id="SSF54637">
    <property type="entry name" value="Thioesterase/thiol ester dehydrase-isomerase"/>
    <property type="match status" value="1"/>
</dbReference>
<evidence type="ECO:0000256" key="4">
    <source>
        <dbReference type="ARBA" id="ARBA00022475"/>
    </source>
</evidence>
<dbReference type="AlphaFoldDB" id="C8VXZ4"/>
<evidence type="ECO:0000256" key="22">
    <source>
        <dbReference type="ARBA" id="ARBA00048074"/>
    </source>
</evidence>
<comment type="catalytic activity">
    <reaction evidence="21">
        <text>decanoyl-CoA + H2O = decanoate + CoA + H(+)</text>
        <dbReference type="Rhea" id="RHEA:40059"/>
        <dbReference type="ChEBI" id="CHEBI:15377"/>
        <dbReference type="ChEBI" id="CHEBI:15378"/>
        <dbReference type="ChEBI" id="CHEBI:27689"/>
        <dbReference type="ChEBI" id="CHEBI:57287"/>
        <dbReference type="ChEBI" id="CHEBI:61430"/>
    </reaction>
    <physiologicalReaction direction="left-to-right" evidence="21">
        <dbReference type="Rhea" id="RHEA:40060"/>
    </physiologicalReaction>
</comment>
<dbReference type="InterPro" id="IPR052365">
    <property type="entry name" value="THEM4/THEM5_acyl-CoA_thioest"/>
</dbReference>
<dbReference type="InterPro" id="IPR029069">
    <property type="entry name" value="HotDog_dom_sf"/>
</dbReference>
<comment type="catalytic activity">
    <reaction evidence="20">
        <text>hexadecanoyl-CoA + H2O = hexadecanoate + CoA + H(+)</text>
        <dbReference type="Rhea" id="RHEA:16645"/>
        <dbReference type="ChEBI" id="CHEBI:7896"/>
        <dbReference type="ChEBI" id="CHEBI:15377"/>
        <dbReference type="ChEBI" id="CHEBI:15378"/>
        <dbReference type="ChEBI" id="CHEBI:57287"/>
        <dbReference type="ChEBI" id="CHEBI:57379"/>
        <dbReference type="EC" id="3.1.2.2"/>
    </reaction>
    <physiologicalReaction direction="left-to-right" evidence="20">
        <dbReference type="Rhea" id="RHEA:16646"/>
    </physiologicalReaction>
</comment>
<dbReference type="GO" id="GO:0005737">
    <property type="term" value="C:cytoplasm"/>
    <property type="evidence" value="ECO:0007669"/>
    <property type="project" value="UniProtKB-SubCell"/>
</dbReference>
<dbReference type="Gene3D" id="3.10.129.10">
    <property type="entry name" value="Hotdog Thioesterase"/>
    <property type="match status" value="1"/>
</dbReference>
<proteinExistence type="inferred from homology"/>